<feature type="transmembrane region" description="Helical" evidence="8">
    <location>
        <begin position="340"/>
        <end position="360"/>
    </location>
</feature>
<dbReference type="PANTHER" id="PTHR33908:SF11">
    <property type="entry name" value="MEMBRANE PROTEIN"/>
    <property type="match status" value="1"/>
</dbReference>
<organism evidence="10 11">
    <name type="scientific">Candidatus Gottesmanbacteria bacterium GW2011_GWA1_34_13</name>
    <dbReference type="NCBI Taxonomy" id="1618434"/>
    <lineage>
        <taxon>Bacteria</taxon>
        <taxon>Candidatus Gottesmaniibacteriota</taxon>
    </lineage>
</organism>
<evidence type="ECO:0000313" key="10">
    <source>
        <dbReference type="EMBL" id="KKP60005.1"/>
    </source>
</evidence>
<dbReference type="EMBL" id="LBPN01000001">
    <property type="protein sequence ID" value="KKP60005.1"/>
    <property type="molecule type" value="Genomic_DNA"/>
</dbReference>
<evidence type="ECO:0000256" key="7">
    <source>
        <dbReference type="ARBA" id="ARBA00023136"/>
    </source>
</evidence>
<feature type="transmembrane region" description="Helical" evidence="8">
    <location>
        <begin position="181"/>
        <end position="205"/>
    </location>
</feature>
<keyword evidence="2" id="KW-1003">Cell membrane</keyword>
<feature type="transmembrane region" description="Helical" evidence="8">
    <location>
        <begin position="316"/>
        <end position="334"/>
    </location>
</feature>
<evidence type="ECO:0000256" key="8">
    <source>
        <dbReference type="SAM" id="Phobius"/>
    </source>
</evidence>
<evidence type="ECO:0000256" key="2">
    <source>
        <dbReference type="ARBA" id="ARBA00022475"/>
    </source>
</evidence>
<keyword evidence="6 8" id="KW-1133">Transmembrane helix</keyword>
<evidence type="ECO:0000256" key="6">
    <source>
        <dbReference type="ARBA" id="ARBA00022989"/>
    </source>
</evidence>
<feature type="transmembrane region" description="Helical" evidence="8">
    <location>
        <begin position="152"/>
        <end position="169"/>
    </location>
</feature>
<feature type="transmembrane region" description="Helical" evidence="8">
    <location>
        <begin position="75"/>
        <end position="93"/>
    </location>
</feature>
<dbReference type="Proteomes" id="UP000034176">
    <property type="component" value="Unassembled WGS sequence"/>
</dbReference>
<dbReference type="AlphaFoldDB" id="A0A0G0D9J5"/>
<dbReference type="GO" id="GO:0009103">
    <property type="term" value="P:lipopolysaccharide biosynthetic process"/>
    <property type="evidence" value="ECO:0007669"/>
    <property type="project" value="UniProtKB-ARBA"/>
</dbReference>
<feature type="transmembrane region" description="Helical" evidence="8">
    <location>
        <begin position="217"/>
        <end position="238"/>
    </location>
</feature>
<keyword evidence="7 8" id="KW-0472">Membrane</keyword>
<feature type="transmembrane region" description="Helical" evidence="8">
    <location>
        <begin position="283"/>
        <end position="304"/>
    </location>
</feature>
<gene>
    <name evidence="10" type="ORF">UR52_C0001G0085</name>
</gene>
<keyword evidence="4" id="KW-0808">Transferase</keyword>
<dbReference type="PANTHER" id="PTHR33908">
    <property type="entry name" value="MANNOSYLTRANSFERASE YKCB-RELATED"/>
    <property type="match status" value="1"/>
</dbReference>
<comment type="subcellular location">
    <subcellularLocation>
        <location evidence="1">Cell membrane</location>
        <topology evidence="1">Multi-pass membrane protein</topology>
    </subcellularLocation>
</comment>
<feature type="transmembrane region" description="Helical" evidence="8">
    <location>
        <begin position="367"/>
        <end position="387"/>
    </location>
</feature>
<keyword evidence="5 8" id="KW-0812">Transmembrane</keyword>
<evidence type="ECO:0000256" key="3">
    <source>
        <dbReference type="ARBA" id="ARBA00022676"/>
    </source>
</evidence>
<feature type="transmembrane region" description="Helical" evidence="8">
    <location>
        <begin position="128"/>
        <end position="145"/>
    </location>
</feature>
<name>A0A0G0D9J5_9BACT</name>
<dbReference type="GO" id="GO:0005886">
    <property type="term" value="C:plasma membrane"/>
    <property type="evidence" value="ECO:0007669"/>
    <property type="project" value="UniProtKB-SubCell"/>
</dbReference>
<dbReference type="InterPro" id="IPR050297">
    <property type="entry name" value="LipidA_mod_glycosyltrf_83"/>
</dbReference>
<feature type="domain" description="Glycosyltransferase RgtA/B/C/D-like" evidence="9">
    <location>
        <begin position="79"/>
        <end position="230"/>
    </location>
</feature>
<dbReference type="Pfam" id="PF13231">
    <property type="entry name" value="PMT_2"/>
    <property type="match status" value="1"/>
</dbReference>
<dbReference type="STRING" id="1618434.UR52_C0001G0085"/>
<evidence type="ECO:0000259" key="9">
    <source>
        <dbReference type="Pfam" id="PF13231"/>
    </source>
</evidence>
<proteinExistence type="predicted"/>
<protein>
    <recommendedName>
        <fullName evidence="9">Glycosyltransferase RgtA/B/C/D-like domain-containing protein</fullName>
    </recommendedName>
</protein>
<sequence length="493" mass="57074">MFKIIKHNIVIILILITAAGLLSININKKFIGIHDWNGVWYGTIAKNNLKLGLLHTKLGSVKGTGDTQLSAGSYFTHYPVLFPLILTAGYYLMGVSEASLRITVSAFSLLSVLFIYLITKRIFDKKTAIYSAIFTIITPLFIYYGKMPVHEPVLLCLVLGTVYFYIKWFDSQKNKDFLGMSVFLVISLLITWPAYFVPFLLLCHYYLFHKQKKHLKLLLLLILIEISAFLLHLLHVYILTGSFFGGGLIEIFLSRISSDSTTQLYSLNITKYLTTEIRYFSLYFTRILLFFSGVWFFTQIYYILRFKKISYKNSIIWLFMIFGSLYLVIFKEASFLHDYLIYYLLPFFVISSAIIFIKLINFITNKYLKYIVIVLAIVIIGSDKYSYLVALIKSNQSEKAYTIGNFINNNASANDKVFIASNVYRQFYGPFITYYSNYSIINYAESLDLTTAKKYNLIVRIKSHDALDPNSKIILATNFKPNEDDNFIYYFPQ</sequence>
<evidence type="ECO:0000313" key="11">
    <source>
        <dbReference type="Proteomes" id="UP000034176"/>
    </source>
</evidence>
<evidence type="ECO:0000256" key="5">
    <source>
        <dbReference type="ARBA" id="ARBA00022692"/>
    </source>
</evidence>
<dbReference type="InterPro" id="IPR038731">
    <property type="entry name" value="RgtA/B/C-like"/>
</dbReference>
<feature type="transmembrane region" description="Helical" evidence="8">
    <location>
        <begin position="7"/>
        <end position="26"/>
    </location>
</feature>
<evidence type="ECO:0000256" key="4">
    <source>
        <dbReference type="ARBA" id="ARBA00022679"/>
    </source>
</evidence>
<reference evidence="10 11" key="1">
    <citation type="journal article" date="2015" name="Nature">
        <title>rRNA introns, odd ribosomes, and small enigmatic genomes across a large radiation of phyla.</title>
        <authorList>
            <person name="Brown C.T."/>
            <person name="Hug L.A."/>
            <person name="Thomas B.C."/>
            <person name="Sharon I."/>
            <person name="Castelle C.J."/>
            <person name="Singh A."/>
            <person name="Wilkins M.J."/>
            <person name="Williams K.H."/>
            <person name="Banfield J.F."/>
        </authorList>
    </citation>
    <scope>NUCLEOTIDE SEQUENCE [LARGE SCALE GENOMIC DNA]</scope>
</reference>
<accession>A0A0G0D9J5</accession>
<keyword evidence="3" id="KW-0328">Glycosyltransferase</keyword>
<evidence type="ECO:0000256" key="1">
    <source>
        <dbReference type="ARBA" id="ARBA00004651"/>
    </source>
</evidence>
<comment type="caution">
    <text evidence="10">The sequence shown here is derived from an EMBL/GenBank/DDBJ whole genome shotgun (WGS) entry which is preliminary data.</text>
</comment>
<dbReference type="GO" id="GO:0016763">
    <property type="term" value="F:pentosyltransferase activity"/>
    <property type="evidence" value="ECO:0007669"/>
    <property type="project" value="TreeGrafter"/>
</dbReference>
<feature type="transmembrane region" description="Helical" evidence="8">
    <location>
        <begin position="100"/>
        <end position="122"/>
    </location>
</feature>